<keyword evidence="3" id="KW-1185">Reference proteome</keyword>
<dbReference type="PANTHER" id="PTHR38450:SF2">
    <property type="entry name" value="STAGE V SPORULATION PROTEIN AEB"/>
    <property type="match status" value="1"/>
</dbReference>
<organism evidence="2 3">
    <name type="scientific">Alicyclobacillus cycloheptanicus</name>
    <dbReference type="NCBI Taxonomy" id="1457"/>
    <lineage>
        <taxon>Bacteria</taxon>
        <taxon>Bacillati</taxon>
        <taxon>Bacillota</taxon>
        <taxon>Bacilli</taxon>
        <taxon>Bacillales</taxon>
        <taxon>Alicyclobacillaceae</taxon>
        <taxon>Alicyclobacillus</taxon>
    </lineage>
</organism>
<dbReference type="InterPro" id="IPR014204">
    <property type="entry name" value="Spore_V_AE"/>
</dbReference>
<gene>
    <name evidence="2" type="ORF">J2S03_000243</name>
</gene>
<dbReference type="NCBIfam" id="TIGR02839">
    <property type="entry name" value="spore_V_AE"/>
    <property type="match status" value="1"/>
</dbReference>
<feature type="transmembrane region" description="Helical" evidence="1">
    <location>
        <begin position="59"/>
        <end position="76"/>
    </location>
</feature>
<reference evidence="2 3" key="1">
    <citation type="submission" date="2023-07" db="EMBL/GenBank/DDBJ databases">
        <title>Genomic Encyclopedia of Type Strains, Phase IV (KMG-IV): sequencing the most valuable type-strain genomes for metagenomic binning, comparative biology and taxonomic classification.</title>
        <authorList>
            <person name="Goeker M."/>
        </authorList>
    </citation>
    <scope>NUCLEOTIDE SEQUENCE [LARGE SCALE GENOMIC DNA]</scope>
    <source>
        <strain evidence="2 3">DSM 4006</strain>
    </source>
</reference>
<feature type="transmembrane region" description="Helical" evidence="1">
    <location>
        <begin position="6"/>
        <end position="26"/>
    </location>
</feature>
<evidence type="ECO:0000313" key="3">
    <source>
        <dbReference type="Proteomes" id="UP001232973"/>
    </source>
</evidence>
<dbReference type="EMBL" id="JAUSTP010000001">
    <property type="protein sequence ID" value="MDQ0188439.1"/>
    <property type="molecule type" value="Genomic_DNA"/>
</dbReference>
<comment type="caution">
    <text evidence="2">The sequence shown here is derived from an EMBL/GenBank/DDBJ whole genome shotgun (WGS) entry which is preliminary data.</text>
</comment>
<protein>
    <submittedName>
        <fullName evidence="2">Stage V sporulation protein AE</fullName>
    </submittedName>
</protein>
<keyword evidence="1" id="KW-1133">Transmembrane helix</keyword>
<feature type="transmembrane region" description="Helical" evidence="1">
    <location>
        <begin position="88"/>
        <end position="117"/>
    </location>
</feature>
<dbReference type="Pfam" id="PF03862">
    <property type="entry name" value="SpoVAC_SpoVAEB"/>
    <property type="match status" value="1"/>
</dbReference>
<proteinExistence type="predicted"/>
<dbReference type="RefSeq" id="WP_274455840.1">
    <property type="nucleotide sequence ID" value="NZ_CP067097.1"/>
</dbReference>
<dbReference type="InterPro" id="IPR005562">
    <property type="entry name" value="SpoVA"/>
</dbReference>
<accession>A0ABT9XDQ8</accession>
<keyword evidence="1" id="KW-0472">Membrane</keyword>
<sequence length="121" mass="12182">MQTGWLSFVWAFLVGGGICAVGQIILDKSKLSTGHVMVILVMAGAVLDGLGLYDPLIKFAGAGATVPITSFGNALVHGALTEAQTHGLVGIITGIFEVTSAGISAAIVFAFLAAALAKPKG</sequence>
<feature type="transmembrane region" description="Helical" evidence="1">
    <location>
        <begin position="33"/>
        <end position="53"/>
    </location>
</feature>
<keyword evidence="1" id="KW-0812">Transmembrane</keyword>
<dbReference type="Proteomes" id="UP001232973">
    <property type="component" value="Unassembled WGS sequence"/>
</dbReference>
<evidence type="ECO:0000313" key="2">
    <source>
        <dbReference type="EMBL" id="MDQ0188439.1"/>
    </source>
</evidence>
<dbReference type="PANTHER" id="PTHR38450">
    <property type="entry name" value="STAGE V SPORULATION PROTEIN AC-RELATED"/>
    <property type="match status" value="1"/>
</dbReference>
<evidence type="ECO:0000256" key="1">
    <source>
        <dbReference type="SAM" id="Phobius"/>
    </source>
</evidence>
<name>A0ABT9XDQ8_9BACL</name>